<evidence type="ECO:0000313" key="1">
    <source>
        <dbReference type="EMBL" id="CAD7430338.1"/>
    </source>
</evidence>
<sequence>MSFCCSASNSHMGHFPEKFDEEDNPLVAEVKFTEASLSLRKRLQACIGIDKELGDAKLTLGHSQYKTSTENSIFKSALVSFLHTCTGRANHPLYYLDRSTLYVL</sequence>
<name>A0A7R9HPN6_9NEOP</name>
<gene>
    <name evidence="1" type="ORF">TMSB3V08_LOCUS7097</name>
</gene>
<reference evidence="1" key="1">
    <citation type="submission" date="2020-11" db="EMBL/GenBank/DDBJ databases">
        <authorList>
            <person name="Tran Van P."/>
        </authorList>
    </citation>
    <scope>NUCLEOTIDE SEQUENCE</scope>
</reference>
<dbReference type="AlphaFoldDB" id="A0A7R9HPN6"/>
<proteinExistence type="predicted"/>
<dbReference type="EMBL" id="OB794457">
    <property type="protein sequence ID" value="CAD7430338.1"/>
    <property type="molecule type" value="Genomic_DNA"/>
</dbReference>
<organism evidence="1">
    <name type="scientific">Timema monikensis</name>
    <dbReference type="NCBI Taxonomy" id="170555"/>
    <lineage>
        <taxon>Eukaryota</taxon>
        <taxon>Metazoa</taxon>
        <taxon>Ecdysozoa</taxon>
        <taxon>Arthropoda</taxon>
        <taxon>Hexapoda</taxon>
        <taxon>Insecta</taxon>
        <taxon>Pterygota</taxon>
        <taxon>Neoptera</taxon>
        <taxon>Polyneoptera</taxon>
        <taxon>Phasmatodea</taxon>
        <taxon>Timematodea</taxon>
        <taxon>Timematoidea</taxon>
        <taxon>Timematidae</taxon>
        <taxon>Timema</taxon>
    </lineage>
</organism>
<protein>
    <submittedName>
        <fullName evidence="1">Uncharacterized protein</fullName>
    </submittedName>
</protein>
<accession>A0A7R9HPN6</accession>